<accession>K9TPP3</accession>
<dbReference type="InParanoid" id="K9TPP3"/>
<name>K9TPP3_9CYAN</name>
<dbReference type="STRING" id="56110.Oscil6304_5026"/>
<dbReference type="EMBL" id="CP003607">
    <property type="protein sequence ID" value="AFY84530.1"/>
    <property type="molecule type" value="Genomic_DNA"/>
</dbReference>
<dbReference type="Proteomes" id="UP000010367">
    <property type="component" value="Chromosome"/>
</dbReference>
<dbReference type="RefSeq" id="WP_015151144.1">
    <property type="nucleotide sequence ID" value="NC_019693.1"/>
</dbReference>
<protein>
    <submittedName>
        <fullName evidence="2">GAF domain-containing protein</fullName>
    </submittedName>
</protein>
<dbReference type="SUPFAM" id="SSF55785">
    <property type="entry name" value="PYP-like sensor domain (PAS domain)"/>
    <property type="match status" value="1"/>
</dbReference>
<dbReference type="HOGENOM" id="CLU_762538_0_0_3"/>
<dbReference type="Pfam" id="PF13185">
    <property type="entry name" value="GAF_2"/>
    <property type="match status" value="1"/>
</dbReference>
<dbReference type="Gene3D" id="3.30.450.40">
    <property type="match status" value="1"/>
</dbReference>
<reference evidence="2 3" key="1">
    <citation type="submission" date="2012-06" db="EMBL/GenBank/DDBJ databases">
        <title>Finished chromosome of genome of Oscillatoria acuminata PCC 6304.</title>
        <authorList>
            <consortium name="US DOE Joint Genome Institute"/>
            <person name="Gugger M."/>
            <person name="Coursin T."/>
            <person name="Rippka R."/>
            <person name="Tandeau De Marsac N."/>
            <person name="Huntemann M."/>
            <person name="Wei C.-L."/>
            <person name="Han J."/>
            <person name="Detter J.C."/>
            <person name="Han C."/>
            <person name="Tapia R."/>
            <person name="Davenport K."/>
            <person name="Daligault H."/>
            <person name="Erkkila T."/>
            <person name="Gu W."/>
            <person name="Munk A.C.C."/>
            <person name="Teshima H."/>
            <person name="Xu Y."/>
            <person name="Chain P."/>
            <person name="Chen A."/>
            <person name="Krypides N."/>
            <person name="Mavromatis K."/>
            <person name="Markowitz V."/>
            <person name="Szeto E."/>
            <person name="Ivanova N."/>
            <person name="Mikhailova N."/>
            <person name="Ovchinnikova G."/>
            <person name="Pagani I."/>
            <person name="Pati A."/>
            <person name="Goodwin L."/>
            <person name="Peters L."/>
            <person name="Pitluck S."/>
            <person name="Woyke T."/>
            <person name="Kerfeld C."/>
        </authorList>
    </citation>
    <scope>NUCLEOTIDE SEQUENCE [LARGE SCALE GENOMIC DNA]</scope>
    <source>
        <strain evidence="2 3">PCC 6304</strain>
    </source>
</reference>
<proteinExistence type="predicted"/>
<dbReference type="InterPro" id="IPR035965">
    <property type="entry name" value="PAS-like_dom_sf"/>
</dbReference>
<dbReference type="Pfam" id="PF13188">
    <property type="entry name" value="PAS_8"/>
    <property type="match status" value="1"/>
</dbReference>
<dbReference type="SUPFAM" id="SSF55781">
    <property type="entry name" value="GAF domain-like"/>
    <property type="match status" value="1"/>
</dbReference>
<gene>
    <name evidence="2" type="ORF">Oscil6304_5026</name>
</gene>
<dbReference type="OrthoDB" id="9813151at2"/>
<dbReference type="InterPro" id="IPR003018">
    <property type="entry name" value="GAF"/>
</dbReference>
<feature type="domain" description="GAF" evidence="1">
    <location>
        <begin position="107"/>
        <end position="260"/>
    </location>
</feature>
<dbReference type="eggNOG" id="COG2203">
    <property type="taxonomic scope" value="Bacteria"/>
</dbReference>
<dbReference type="InterPro" id="IPR029016">
    <property type="entry name" value="GAF-like_dom_sf"/>
</dbReference>
<dbReference type="Gene3D" id="3.30.450.20">
    <property type="entry name" value="PAS domain"/>
    <property type="match status" value="1"/>
</dbReference>
<keyword evidence="3" id="KW-1185">Reference proteome</keyword>
<evidence type="ECO:0000259" key="1">
    <source>
        <dbReference type="SMART" id="SM00065"/>
    </source>
</evidence>
<evidence type="ECO:0000313" key="3">
    <source>
        <dbReference type="Proteomes" id="UP000010367"/>
    </source>
</evidence>
<evidence type="ECO:0000313" key="2">
    <source>
        <dbReference type="EMBL" id="AFY84530.1"/>
    </source>
</evidence>
<dbReference type="InterPro" id="IPR000014">
    <property type="entry name" value="PAS"/>
</dbReference>
<dbReference type="AlphaFoldDB" id="K9TPP3"/>
<dbReference type="eggNOG" id="COG2202">
    <property type="taxonomic scope" value="Bacteria"/>
</dbReference>
<organism evidence="2 3">
    <name type="scientific">Oscillatoria acuminata PCC 6304</name>
    <dbReference type="NCBI Taxonomy" id="56110"/>
    <lineage>
        <taxon>Bacteria</taxon>
        <taxon>Bacillati</taxon>
        <taxon>Cyanobacteriota</taxon>
        <taxon>Cyanophyceae</taxon>
        <taxon>Oscillatoriophycideae</taxon>
        <taxon>Oscillatoriales</taxon>
        <taxon>Oscillatoriaceae</taxon>
        <taxon>Oscillatoria</taxon>
    </lineage>
</organism>
<sequence>MEALLPGFPKEYEGFCRQTLAGKPDEWECTCHGRTYRTRGTPLRSPQGEIHAVLVVFFDSTAAPLQEEDDQRVSFKSLQHHSASVSAELRDTELLQQLSAKLLTEADIQVLYDEILTTAIALMRSDMGSLQLFDPERQELHLLAWKGFHPDSAAHWQTVTTQSNSFWGSALLTLERLIIPAIDASDLNITNDTLKHYRKSGIVAMQSTPILSHEGRPLGMISTHWSKPHQPQPRELQMFDRLVRQVGNILERARTEEALRENEAKYRTLFETMDQGFGIAEILVDETDRPIDYRMLEINPQFERLTGRSAQGFLTGKTVREVAPELEEEWYQFYGTVGLTGIPAHREIYAQAWDRWYWLTDKS</sequence>
<dbReference type="KEGG" id="oac:Oscil6304_5026"/>
<dbReference type="SMART" id="SM00065">
    <property type="entry name" value="GAF"/>
    <property type="match status" value="1"/>
</dbReference>